<keyword evidence="3" id="KW-1185">Reference proteome</keyword>
<protein>
    <submittedName>
        <fullName evidence="2">Uncharacterized protein</fullName>
    </submittedName>
</protein>
<dbReference type="EMBL" id="MQUQ01000015">
    <property type="protein sequence ID" value="OLZ47543.1"/>
    <property type="molecule type" value="Genomic_DNA"/>
</dbReference>
<dbReference type="AlphaFoldDB" id="A0A1R0KLL4"/>
<proteinExistence type="predicted"/>
<dbReference type="Proteomes" id="UP000187486">
    <property type="component" value="Unassembled WGS sequence"/>
</dbReference>
<gene>
    <name evidence="2" type="ORF">BS329_26920</name>
</gene>
<dbReference type="OrthoDB" id="3690121at2"/>
<name>A0A1R0KLL4_9PSEU</name>
<evidence type="ECO:0000313" key="2">
    <source>
        <dbReference type="EMBL" id="OLZ47543.1"/>
    </source>
</evidence>
<feature type="signal peptide" evidence="1">
    <location>
        <begin position="1"/>
        <end position="28"/>
    </location>
</feature>
<comment type="caution">
    <text evidence="2">The sequence shown here is derived from an EMBL/GenBank/DDBJ whole genome shotgun (WGS) entry which is preliminary data.</text>
</comment>
<reference evidence="2 3" key="1">
    <citation type="submission" date="2016-01" db="EMBL/GenBank/DDBJ databases">
        <title>Amycolatopsis coloradensis genome sequencing and assembly.</title>
        <authorList>
            <person name="Mayilraj S."/>
        </authorList>
    </citation>
    <scope>NUCLEOTIDE SEQUENCE [LARGE SCALE GENOMIC DNA]</scope>
    <source>
        <strain evidence="2 3">DSM 44225</strain>
    </source>
</reference>
<sequence>MKSPGKRTLLAGGAVLAVVLMSTLTANAVPAPAPAIVQTAQAGTPWGDVIGTGVHGDGGELVFSGVKIDVEQLPGTTFGIMAGRRPAGGQVTAGVVANEFEGSDKAPGFHAVSGGINGYPSFGYYAGPAVKITAKVAGKSVTARQAPWSVDPNVVVFWFDSDADPLELAAFDASGKELPAGNTGVGHG</sequence>
<dbReference type="RefSeq" id="WP_076164041.1">
    <property type="nucleotide sequence ID" value="NZ_JBEZVB010000084.1"/>
</dbReference>
<dbReference type="InterPro" id="IPR006311">
    <property type="entry name" value="TAT_signal"/>
</dbReference>
<feature type="chain" id="PRO_5013045338" evidence="1">
    <location>
        <begin position="29"/>
        <end position="188"/>
    </location>
</feature>
<evidence type="ECO:0000256" key="1">
    <source>
        <dbReference type="SAM" id="SignalP"/>
    </source>
</evidence>
<accession>A0A1R0KLL4</accession>
<organism evidence="2 3">
    <name type="scientific">Amycolatopsis coloradensis</name>
    <dbReference type="NCBI Taxonomy" id="76021"/>
    <lineage>
        <taxon>Bacteria</taxon>
        <taxon>Bacillati</taxon>
        <taxon>Actinomycetota</taxon>
        <taxon>Actinomycetes</taxon>
        <taxon>Pseudonocardiales</taxon>
        <taxon>Pseudonocardiaceae</taxon>
        <taxon>Amycolatopsis</taxon>
    </lineage>
</organism>
<dbReference type="STRING" id="76021.BS329_26920"/>
<keyword evidence="1" id="KW-0732">Signal</keyword>
<dbReference type="PROSITE" id="PS51318">
    <property type="entry name" value="TAT"/>
    <property type="match status" value="1"/>
</dbReference>
<evidence type="ECO:0000313" key="3">
    <source>
        <dbReference type="Proteomes" id="UP000187486"/>
    </source>
</evidence>